<gene>
    <name evidence="1" type="ORF">ACFQL7_02270</name>
</gene>
<dbReference type="Proteomes" id="UP001596417">
    <property type="component" value="Unassembled WGS sequence"/>
</dbReference>
<accession>A0ABD5YHE7</accession>
<sequence length="50" mass="5997">MDSIDEWVNAPMSNSKHVQTALSNEEHRYFRTLAKERDLRSNDAYRLDRE</sequence>
<dbReference type="RefSeq" id="WP_264555281.1">
    <property type="nucleotide sequence ID" value="NZ_CP109979.1"/>
</dbReference>
<organism evidence="1 2">
    <name type="scientific">Halocatena marina</name>
    <dbReference type="NCBI Taxonomy" id="2934937"/>
    <lineage>
        <taxon>Archaea</taxon>
        <taxon>Methanobacteriati</taxon>
        <taxon>Methanobacteriota</taxon>
        <taxon>Stenosarchaea group</taxon>
        <taxon>Halobacteria</taxon>
        <taxon>Halobacteriales</taxon>
        <taxon>Natronomonadaceae</taxon>
        <taxon>Halocatena</taxon>
    </lineage>
</organism>
<protein>
    <submittedName>
        <fullName evidence="1">Uncharacterized protein</fullName>
    </submittedName>
</protein>
<dbReference type="GeneID" id="76198343"/>
<name>A0ABD5YHE7_9EURY</name>
<dbReference type="EMBL" id="JBHTAX010000001">
    <property type="protein sequence ID" value="MFC7188793.1"/>
    <property type="molecule type" value="Genomic_DNA"/>
</dbReference>
<comment type="caution">
    <text evidence="1">The sequence shown here is derived from an EMBL/GenBank/DDBJ whole genome shotgun (WGS) entry which is preliminary data.</text>
</comment>
<proteinExistence type="predicted"/>
<keyword evidence="2" id="KW-1185">Reference proteome</keyword>
<evidence type="ECO:0000313" key="1">
    <source>
        <dbReference type="EMBL" id="MFC7188793.1"/>
    </source>
</evidence>
<reference evidence="1 2" key="1">
    <citation type="journal article" date="2019" name="Int. J. Syst. Evol. Microbiol.">
        <title>The Global Catalogue of Microorganisms (GCM) 10K type strain sequencing project: providing services to taxonomists for standard genome sequencing and annotation.</title>
        <authorList>
            <consortium name="The Broad Institute Genomics Platform"/>
            <consortium name="The Broad Institute Genome Sequencing Center for Infectious Disease"/>
            <person name="Wu L."/>
            <person name="Ma J."/>
        </authorList>
    </citation>
    <scope>NUCLEOTIDE SEQUENCE [LARGE SCALE GENOMIC DNA]</scope>
    <source>
        <strain evidence="1 2">RDMS1</strain>
    </source>
</reference>
<evidence type="ECO:0000313" key="2">
    <source>
        <dbReference type="Proteomes" id="UP001596417"/>
    </source>
</evidence>
<dbReference type="AlphaFoldDB" id="A0ABD5YHE7"/>